<reference evidence="10 11" key="1">
    <citation type="journal article" date="2018" name="Cell">
        <title>The Chara Genome: Secondary Complexity and Implications for Plant Terrestrialization.</title>
        <authorList>
            <person name="Nishiyama T."/>
            <person name="Sakayama H."/>
            <person name="Vries J.D."/>
            <person name="Buschmann H."/>
            <person name="Saint-Marcoux D."/>
            <person name="Ullrich K.K."/>
            <person name="Haas F.B."/>
            <person name="Vanderstraeten L."/>
            <person name="Becker D."/>
            <person name="Lang D."/>
            <person name="Vosolsobe S."/>
            <person name="Rombauts S."/>
            <person name="Wilhelmsson P.K.I."/>
            <person name="Janitza P."/>
            <person name="Kern R."/>
            <person name="Heyl A."/>
            <person name="Rumpler F."/>
            <person name="Villalobos L.I.A.C."/>
            <person name="Clay J.M."/>
            <person name="Skokan R."/>
            <person name="Toyoda A."/>
            <person name="Suzuki Y."/>
            <person name="Kagoshima H."/>
            <person name="Schijlen E."/>
            <person name="Tajeshwar N."/>
            <person name="Catarino B."/>
            <person name="Hetherington A.J."/>
            <person name="Saltykova A."/>
            <person name="Bonnot C."/>
            <person name="Breuninger H."/>
            <person name="Symeonidi A."/>
            <person name="Radhakrishnan G.V."/>
            <person name="Van Nieuwerburgh F."/>
            <person name="Deforce D."/>
            <person name="Chang C."/>
            <person name="Karol K.G."/>
            <person name="Hedrich R."/>
            <person name="Ulvskov P."/>
            <person name="Glockner G."/>
            <person name="Delwiche C.F."/>
            <person name="Petrasek J."/>
            <person name="Van de Peer Y."/>
            <person name="Friml J."/>
            <person name="Beilby M."/>
            <person name="Dolan L."/>
            <person name="Kohara Y."/>
            <person name="Sugano S."/>
            <person name="Fujiyama A."/>
            <person name="Delaux P.-M."/>
            <person name="Quint M."/>
            <person name="TheiBen G."/>
            <person name="Hagemann M."/>
            <person name="Harholt J."/>
            <person name="Dunand C."/>
            <person name="Zachgo S."/>
            <person name="Langdale J."/>
            <person name="Maumus F."/>
            <person name="Straeten D.V.D."/>
            <person name="Gould S.B."/>
            <person name="Rensing S.A."/>
        </authorList>
    </citation>
    <scope>NUCLEOTIDE SEQUENCE [LARGE SCALE GENOMIC DNA]</scope>
    <source>
        <strain evidence="10 11">S276</strain>
    </source>
</reference>
<dbReference type="Pfam" id="PF17919">
    <property type="entry name" value="RT_RNaseH_2"/>
    <property type="match status" value="1"/>
</dbReference>
<evidence type="ECO:0000256" key="1">
    <source>
        <dbReference type="ARBA" id="ARBA00022670"/>
    </source>
</evidence>
<dbReference type="Pfam" id="PF00078">
    <property type="entry name" value="RVT_1"/>
    <property type="match status" value="1"/>
</dbReference>
<dbReference type="EMBL" id="BFEA01000549">
    <property type="protein sequence ID" value="GBG86132.1"/>
    <property type="molecule type" value="Genomic_DNA"/>
</dbReference>
<dbReference type="FunFam" id="3.10.10.10:FF:000007">
    <property type="entry name" value="Retrovirus-related Pol polyprotein from transposon 17.6-like Protein"/>
    <property type="match status" value="1"/>
</dbReference>
<keyword evidence="4" id="KW-0540">Nuclease</keyword>
<dbReference type="PANTHER" id="PTHR37984">
    <property type="entry name" value="PROTEIN CBG26694"/>
    <property type="match status" value="1"/>
</dbReference>
<gene>
    <name evidence="10" type="ORF">CBR_g41036</name>
</gene>
<proteinExistence type="predicted"/>
<dbReference type="InterPro" id="IPR000477">
    <property type="entry name" value="RT_dom"/>
</dbReference>
<keyword evidence="5" id="KW-0255">Endonuclease</keyword>
<dbReference type="Gramene" id="GBG86132">
    <property type="protein sequence ID" value="GBG86132"/>
    <property type="gene ID" value="CBR_g41036"/>
</dbReference>
<evidence type="ECO:0000256" key="7">
    <source>
        <dbReference type="ARBA" id="ARBA00022918"/>
    </source>
</evidence>
<sequence>MSPRELEELRKQLDELLEKGWIRPSSSPFGAPVLFVPKKEGELRMCIDYRGLNAIIVKNVEPLPRINDLLDQVQGCKYFSKIDLKSDYHQIEVNPDDQYTTTFQTRYGHYEFIVMPFGLTNAPTTFQRCMNDLFRSWLDRFVVVYLDDILVFSKTPQEHEGHLRQVLEKLREANFKINAKKCEWAKTQVLYLGHVLDGDGIKPEDNKIAAIRDWLMPRTSTELQSFLGLANYYKKFVRNFSTIDAPLRRLLKKEAIWNWDKDCTSALKKLKRALIEYPVLKVADPSLPFVVTTDASRYGIGVVLQQDDGNGYRPVEFMYARMPSEKVATSTYERELYALKQALEHWKHYLLGRHVKVYSDHETLRWLKT</sequence>
<dbReference type="InterPro" id="IPR050951">
    <property type="entry name" value="Retrovirus_Pol_polyprotein"/>
</dbReference>
<dbReference type="PANTHER" id="PTHR37984:SF5">
    <property type="entry name" value="PROTEIN NYNRIN-LIKE"/>
    <property type="match status" value="1"/>
</dbReference>
<dbReference type="Gene3D" id="3.10.10.10">
    <property type="entry name" value="HIV Type 1 Reverse Transcriptase, subunit A, domain 1"/>
    <property type="match status" value="1"/>
</dbReference>
<dbReference type="GO" id="GO:0004519">
    <property type="term" value="F:endonuclease activity"/>
    <property type="evidence" value="ECO:0007669"/>
    <property type="project" value="UniProtKB-KW"/>
</dbReference>
<dbReference type="InterPro" id="IPR043502">
    <property type="entry name" value="DNA/RNA_pol_sf"/>
</dbReference>
<dbReference type="OrthoDB" id="1667550at2759"/>
<keyword evidence="11" id="KW-1185">Reference proteome</keyword>
<evidence type="ECO:0000256" key="4">
    <source>
        <dbReference type="ARBA" id="ARBA00022722"/>
    </source>
</evidence>
<keyword evidence="1" id="KW-0645">Protease</keyword>
<dbReference type="GO" id="GO:0006508">
    <property type="term" value="P:proteolysis"/>
    <property type="evidence" value="ECO:0007669"/>
    <property type="project" value="UniProtKB-KW"/>
</dbReference>
<accession>A0A388LV97</accession>
<dbReference type="GO" id="GO:0008233">
    <property type="term" value="F:peptidase activity"/>
    <property type="evidence" value="ECO:0007669"/>
    <property type="project" value="UniProtKB-KW"/>
</dbReference>
<evidence type="ECO:0000259" key="9">
    <source>
        <dbReference type="PROSITE" id="PS50878"/>
    </source>
</evidence>
<keyword evidence="6" id="KW-0378">Hydrolase</keyword>
<keyword evidence="8" id="KW-0511">Multifunctional enzyme</keyword>
<dbReference type="OMA" id="EAIWNWD"/>
<protein>
    <recommendedName>
        <fullName evidence="9">Reverse transcriptase domain-containing protein</fullName>
    </recommendedName>
</protein>
<dbReference type="CDD" id="cd01647">
    <property type="entry name" value="RT_LTR"/>
    <property type="match status" value="1"/>
</dbReference>
<dbReference type="InterPro" id="IPR043128">
    <property type="entry name" value="Rev_trsase/Diguanyl_cyclase"/>
</dbReference>
<feature type="domain" description="Reverse transcriptase" evidence="9">
    <location>
        <begin position="17"/>
        <end position="196"/>
    </location>
</feature>
<dbReference type="PROSITE" id="PS50878">
    <property type="entry name" value="RT_POL"/>
    <property type="match status" value="1"/>
</dbReference>
<dbReference type="Gene3D" id="3.30.70.270">
    <property type="match status" value="2"/>
</dbReference>
<evidence type="ECO:0000256" key="6">
    <source>
        <dbReference type="ARBA" id="ARBA00022801"/>
    </source>
</evidence>
<evidence type="ECO:0000313" key="11">
    <source>
        <dbReference type="Proteomes" id="UP000265515"/>
    </source>
</evidence>
<organism evidence="10 11">
    <name type="scientific">Chara braunii</name>
    <name type="common">Braun's stonewort</name>
    <dbReference type="NCBI Taxonomy" id="69332"/>
    <lineage>
        <taxon>Eukaryota</taxon>
        <taxon>Viridiplantae</taxon>
        <taxon>Streptophyta</taxon>
        <taxon>Charophyceae</taxon>
        <taxon>Charales</taxon>
        <taxon>Characeae</taxon>
        <taxon>Chara</taxon>
    </lineage>
</organism>
<dbReference type="Proteomes" id="UP000265515">
    <property type="component" value="Unassembled WGS sequence"/>
</dbReference>
<evidence type="ECO:0000256" key="8">
    <source>
        <dbReference type="ARBA" id="ARBA00023268"/>
    </source>
</evidence>
<dbReference type="AlphaFoldDB" id="A0A388LV97"/>
<dbReference type="InterPro" id="IPR041577">
    <property type="entry name" value="RT_RNaseH_2"/>
</dbReference>
<dbReference type="SUPFAM" id="SSF56672">
    <property type="entry name" value="DNA/RNA polymerases"/>
    <property type="match status" value="1"/>
</dbReference>
<keyword evidence="2" id="KW-0808">Transferase</keyword>
<name>A0A388LV97_CHABU</name>
<dbReference type="FunFam" id="3.30.70.270:FF:000026">
    <property type="entry name" value="Transposon Ty3-G Gag-Pol polyprotein"/>
    <property type="match status" value="1"/>
</dbReference>
<evidence type="ECO:0000256" key="5">
    <source>
        <dbReference type="ARBA" id="ARBA00022759"/>
    </source>
</evidence>
<dbReference type="GO" id="GO:0003964">
    <property type="term" value="F:RNA-directed DNA polymerase activity"/>
    <property type="evidence" value="ECO:0007669"/>
    <property type="project" value="UniProtKB-KW"/>
</dbReference>
<keyword evidence="3" id="KW-0548">Nucleotidyltransferase</keyword>
<evidence type="ECO:0000256" key="2">
    <source>
        <dbReference type="ARBA" id="ARBA00022679"/>
    </source>
</evidence>
<keyword evidence="7" id="KW-0695">RNA-directed DNA polymerase</keyword>
<comment type="caution">
    <text evidence="10">The sequence shown here is derived from an EMBL/GenBank/DDBJ whole genome shotgun (WGS) entry which is preliminary data.</text>
</comment>
<evidence type="ECO:0000256" key="3">
    <source>
        <dbReference type="ARBA" id="ARBA00022695"/>
    </source>
</evidence>
<evidence type="ECO:0000313" key="10">
    <source>
        <dbReference type="EMBL" id="GBG86132.1"/>
    </source>
</evidence>